<dbReference type="EMBL" id="AKXB02000127">
    <property type="protein sequence ID" value="EMO88419.1"/>
    <property type="molecule type" value="Genomic_DNA"/>
</dbReference>
<dbReference type="Pfam" id="PF07238">
    <property type="entry name" value="PilZ"/>
    <property type="match status" value="1"/>
</dbReference>
<feature type="domain" description="PilZ" evidence="1">
    <location>
        <begin position="273"/>
        <end position="359"/>
    </location>
</feature>
<proteinExistence type="predicted"/>
<sequence>MSCSDEKIMDKLINDAEGIHKILQSLFTRLPVVILVENRPLPVRVAGLKDSFRIVVTLPPGTPNEQNRKLFLVHNNHRFAAFCTVELHNPANGVELLLTSVIQVTIAQRTEKRVHIDSGSQITLTNIINQYKVRKAIGFADKKIDGIVKKHVKLLKETYPLSSIFFSDKMDNRLRLMYNFDRPIYILDRYAKSDGSAGFQFLTFSEYQKLIAVNNLESGVVSEISIMIRYKGYTPLGYVQILSDKELSANDFNTANITANSISKEIIASGFFQESKEKCNVDNISMQGVGFFHHQSIFFSRSFAVGETILFDIHFSAESKGTFRAVIRNITNTDKMFRIGCEFFNLNEREENMIQTYIDSKENRT</sequence>
<dbReference type="SUPFAM" id="SSF141371">
    <property type="entry name" value="PilZ domain-like"/>
    <property type="match status" value="1"/>
</dbReference>
<name>M6YFJ9_9LEPT</name>
<dbReference type="AlphaFoldDB" id="M6YFJ9"/>
<evidence type="ECO:0000259" key="1">
    <source>
        <dbReference type="Pfam" id="PF07238"/>
    </source>
</evidence>
<reference evidence="2 3" key="1">
    <citation type="submission" date="2013-01" db="EMBL/GenBank/DDBJ databases">
        <authorList>
            <person name="Harkins D.M."/>
            <person name="Durkin A.S."/>
            <person name="Brinkac L.M."/>
            <person name="Haft D.H."/>
            <person name="Selengut J.D."/>
            <person name="Sanka R."/>
            <person name="DePew J."/>
            <person name="Purushe J."/>
            <person name="Whelen A.C."/>
            <person name="Vinetz J.M."/>
            <person name="Sutton G.G."/>
            <person name="Nierman W.C."/>
            <person name="Fouts D.E."/>
        </authorList>
    </citation>
    <scope>NUCLEOTIDE SEQUENCE [LARGE SCALE GENOMIC DNA]</scope>
    <source>
        <strain evidence="2 3">2001034031</strain>
    </source>
</reference>
<dbReference type="InterPro" id="IPR009875">
    <property type="entry name" value="PilZ_domain"/>
</dbReference>
<gene>
    <name evidence="2" type="ORF">LEP1GSC024_1414</name>
</gene>
<accession>M6YFJ9</accession>
<evidence type="ECO:0000313" key="2">
    <source>
        <dbReference type="EMBL" id="EMO88419.1"/>
    </source>
</evidence>
<dbReference type="Proteomes" id="UP000012138">
    <property type="component" value="Unassembled WGS sequence"/>
</dbReference>
<dbReference type="Gene3D" id="2.40.10.220">
    <property type="entry name" value="predicted glycosyltransferase like domains"/>
    <property type="match status" value="1"/>
</dbReference>
<dbReference type="GO" id="GO:0035438">
    <property type="term" value="F:cyclic-di-GMP binding"/>
    <property type="evidence" value="ECO:0007669"/>
    <property type="project" value="InterPro"/>
</dbReference>
<organism evidence="2 3">
    <name type="scientific">Leptospira noguchii str. 2001034031</name>
    <dbReference type="NCBI Taxonomy" id="1193053"/>
    <lineage>
        <taxon>Bacteria</taxon>
        <taxon>Pseudomonadati</taxon>
        <taxon>Spirochaetota</taxon>
        <taxon>Spirochaetia</taxon>
        <taxon>Leptospirales</taxon>
        <taxon>Leptospiraceae</taxon>
        <taxon>Leptospira</taxon>
    </lineage>
</organism>
<comment type="caution">
    <text evidence="2">The sequence shown here is derived from an EMBL/GenBank/DDBJ whole genome shotgun (WGS) entry which is preliminary data.</text>
</comment>
<evidence type="ECO:0000313" key="3">
    <source>
        <dbReference type="Proteomes" id="UP000012138"/>
    </source>
</evidence>
<protein>
    <submittedName>
        <fullName evidence="2">Type IV pilus assembly protein PilZ</fullName>
    </submittedName>
</protein>